<sequence length="160" mass="17248">MAHAVAEVPLDYSHLFFGVVLPFIDHNHPAPLPFGTLISQLLLALPINLNPYRFESPTVWLTVDMILDDLDIAIEGEVNLIWISDSDYDSDDSDTGNADGGTGNDGDGAPAPAPLEPFAAAILELYGSYFDASQASLSHLSDSVNVVDLKDILFGEEMDD</sequence>
<proteinExistence type="predicted"/>
<accession>A0AAV2ECN6</accession>
<protein>
    <submittedName>
        <fullName evidence="2">Uncharacterized protein</fullName>
    </submittedName>
</protein>
<dbReference type="Proteomes" id="UP001497516">
    <property type="component" value="Chromosome 4"/>
</dbReference>
<organism evidence="2 3">
    <name type="scientific">Linum trigynum</name>
    <dbReference type="NCBI Taxonomy" id="586398"/>
    <lineage>
        <taxon>Eukaryota</taxon>
        <taxon>Viridiplantae</taxon>
        <taxon>Streptophyta</taxon>
        <taxon>Embryophyta</taxon>
        <taxon>Tracheophyta</taxon>
        <taxon>Spermatophyta</taxon>
        <taxon>Magnoliopsida</taxon>
        <taxon>eudicotyledons</taxon>
        <taxon>Gunneridae</taxon>
        <taxon>Pentapetalae</taxon>
        <taxon>rosids</taxon>
        <taxon>fabids</taxon>
        <taxon>Malpighiales</taxon>
        <taxon>Linaceae</taxon>
        <taxon>Linum</taxon>
    </lineage>
</organism>
<evidence type="ECO:0000313" key="3">
    <source>
        <dbReference type="Proteomes" id="UP001497516"/>
    </source>
</evidence>
<feature type="region of interest" description="Disordered" evidence="1">
    <location>
        <begin position="88"/>
        <end position="111"/>
    </location>
</feature>
<dbReference type="EMBL" id="OZ034817">
    <property type="protein sequence ID" value="CAL1383655.1"/>
    <property type="molecule type" value="Genomic_DNA"/>
</dbReference>
<evidence type="ECO:0000313" key="2">
    <source>
        <dbReference type="EMBL" id="CAL1383655.1"/>
    </source>
</evidence>
<reference evidence="2 3" key="1">
    <citation type="submission" date="2024-04" db="EMBL/GenBank/DDBJ databases">
        <authorList>
            <person name="Fracassetti M."/>
        </authorList>
    </citation>
    <scope>NUCLEOTIDE SEQUENCE [LARGE SCALE GENOMIC DNA]</scope>
</reference>
<evidence type="ECO:0000256" key="1">
    <source>
        <dbReference type="SAM" id="MobiDB-lite"/>
    </source>
</evidence>
<gene>
    <name evidence="2" type="ORF">LTRI10_LOCUS24916</name>
</gene>
<dbReference type="AlphaFoldDB" id="A0AAV2ECN6"/>
<keyword evidence="3" id="KW-1185">Reference proteome</keyword>
<name>A0AAV2ECN6_9ROSI</name>